<feature type="region of interest" description="Disordered" evidence="1">
    <location>
        <begin position="272"/>
        <end position="301"/>
    </location>
</feature>
<evidence type="ECO:0000313" key="3">
    <source>
        <dbReference type="Proteomes" id="UP000320042"/>
    </source>
</evidence>
<dbReference type="RefSeq" id="WP_146380942.1">
    <property type="nucleotide sequence ID" value="NZ_VOEJ01000002.1"/>
</dbReference>
<accession>A0A563UGK1</accession>
<dbReference type="EMBL" id="VOEJ01000002">
    <property type="protein sequence ID" value="TWR30484.1"/>
    <property type="molecule type" value="Genomic_DNA"/>
</dbReference>
<comment type="caution">
    <text evidence="2">The sequence shown here is derived from an EMBL/GenBank/DDBJ whole genome shotgun (WGS) entry which is preliminary data.</text>
</comment>
<dbReference type="Proteomes" id="UP000320042">
    <property type="component" value="Unassembled WGS sequence"/>
</dbReference>
<proteinExistence type="predicted"/>
<feature type="region of interest" description="Disordered" evidence="1">
    <location>
        <begin position="219"/>
        <end position="238"/>
    </location>
</feature>
<feature type="region of interest" description="Disordered" evidence="1">
    <location>
        <begin position="466"/>
        <end position="486"/>
    </location>
</feature>
<evidence type="ECO:0000313" key="2">
    <source>
        <dbReference type="EMBL" id="TWR30484.1"/>
    </source>
</evidence>
<sequence>MDQYLDNRHKEIFWKLLSNPADNGQAYLSTLQRLVNENSQSGILQVMYARAAGSPNYQAAAAYFNPQTLFKLVNNPNGLAEVDAAKIITRKNANSGVVAENTVVAEPLAEALPGVTAEPSEFNFEPQTEEQQVMLQVDDAPLLPAEQFKEDEQVEESQTEEDHREENQPEEIQTNHNPTYTVPAEESDSVSDQPETIVVPAETETEEDKAEEVLVENWFAIDELPEEEEGIGSDSDTPIEEYQWHDIDEEVYDEIVGIDEIGIVEPTPAAIAAQPEQTPEIETVTPDEPAAPKNDVLNDAETRKEEEKLIIGGIVGGDYLAFDKRIDELRSQPGPAADSEVVQAQPVAEVAVAAEKQDVSKYDDDKMPYSFMWWLDKTRKEHASASQPYAANPAFQQPVQNVEQTQAKPVQRGVSDNLQHQYYENIFSTTSVNNIEAEPDAAKIEFDHNKKEDVIIERFITTDPQIRPPAADKLDTENKAKKSSEDQDVMVTETLARIYADQMLYHKAIATYKKLQLKFPEKKLYFAAQIEQLEKKTN</sequence>
<dbReference type="AlphaFoldDB" id="A0A563UGK1"/>
<evidence type="ECO:0000256" key="1">
    <source>
        <dbReference type="SAM" id="MobiDB-lite"/>
    </source>
</evidence>
<protein>
    <submittedName>
        <fullName evidence="2">Uncharacterized protein</fullName>
    </submittedName>
</protein>
<feature type="region of interest" description="Disordered" evidence="1">
    <location>
        <begin position="150"/>
        <end position="193"/>
    </location>
</feature>
<organism evidence="2 3">
    <name type="scientific">Mucilaginibacter pallidiroseus</name>
    <dbReference type="NCBI Taxonomy" id="2599295"/>
    <lineage>
        <taxon>Bacteria</taxon>
        <taxon>Pseudomonadati</taxon>
        <taxon>Bacteroidota</taxon>
        <taxon>Sphingobacteriia</taxon>
        <taxon>Sphingobacteriales</taxon>
        <taxon>Sphingobacteriaceae</taxon>
        <taxon>Mucilaginibacter</taxon>
    </lineage>
</organism>
<name>A0A563UGK1_9SPHI</name>
<reference evidence="2 3" key="1">
    <citation type="submission" date="2019-07" db="EMBL/GenBank/DDBJ databases">
        <authorList>
            <person name="Kim J."/>
        </authorList>
    </citation>
    <scope>NUCLEOTIDE SEQUENCE [LARGE SCALE GENOMIC DNA]</scope>
    <source>
        <strain evidence="3">dk17</strain>
    </source>
</reference>
<feature type="compositionally biased region" description="Basic and acidic residues" evidence="1">
    <location>
        <begin position="470"/>
        <end position="485"/>
    </location>
</feature>
<gene>
    <name evidence="2" type="ORF">FPZ43_05965</name>
</gene>
<keyword evidence="3" id="KW-1185">Reference proteome</keyword>
<feature type="compositionally biased region" description="Polar residues" evidence="1">
    <location>
        <begin position="170"/>
        <end position="180"/>
    </location>
</feature>
<dbReference type="OrthoDB" id="594666at2"/>